<organism evidence="1">
    <name type="scientific">Anopheles sinensis</name>
    <name type="common">Mosquito</name>
    <dbReference type="NCBI Taxonomy" id="74873"/>
    <lineage>
        <taxon>Eukaryota</taxon>
        <taxon>Metazoa</taxon>
        <taxon>Ecdysozoa</taxon>
        <taxon>Arthropoda</taxon>
        <taxon>Hexapoda</taxon>
        <taxon>Insecta</taxon>
        <taxon>Pterygota</taxon>
        <taxon>Neoptera</taxon>
        <taxon>Endopterygota</taxon>
        <taxon>Diptera</taxon>
        <taxon>Nematocera</taxon>
        <taxon>Culicoidea</taxon>
        <taxon>Culicidae</taxon>
        <taxon>Anophelinae</taxon>
        <taxon>Anopheles</taxon>
    </lineage>
</organism>
<name>A0A084VG95_ANOSI</name>
<evidence type="ECO:0000313" key="2">
    <source>
        <dbReference type="EnsemblMetazoa" id="ASIC004181-PA"/>
    </source>
</evidence>
<dbReference type="EMBL" id="KE524812">
    <property type="protein sequence ID" value="KFB36989.1"/>
    <property type="molecule type" value="Genomic_DNA"/>
</dbReference>
<accession>A0A084VG95</accession>
<keyword evidence="3" id="KW-1185">Reference proteome</keyword>
<sequence length="138" mass="15335">MNAYRFPSSSQLPLLIDVPEAQYVHSTVYARAETGLEVRKRDSSDGIVLGVRRLIPSLARGVRKADCRQARNAGEDDREDHRSRNLLGGKLYLKTTLRSLHQSVVPFPFPPPQNRCPVRAGRVGIGSATRPSRRPACC</sequence>
<dbReference type="VEuPathDB" id="VectorBase:ASIC004181"/>
<reference evidence="1 3" key="1">
    <citation type="journal article" date="2014" name="BMC Genomics">
        <title>Genome sequence of Anopheles sinensis provides insight into genetics basis of mosquito competence for malaria parasites.</title>
        <authorList>
            <person name="Zhou D."/>
            <person name="Zhang D."/>
            <person name="Ding G."/>
            <person name="Shi L."/>
            <person name="Hou Q."/>
            <person name="Ye Y."/>
            <person name="Xu Y."/>
            <person name="Zhou H."/>
            <person name="Xiong C."/>
            <person name="Li S."/>
            <person name="Yu J."/>
            <person name="Hong S."/>
            <person name="Yu X."/>
            <person name="Zou P."/>
            <person name="Chen C."/>
            <person name="Chang X."/>
            <person name="Wang W."/>
            <person name="Lv Y."/>
            <person name="Sun Y."/>
            <person name="Ma L."/>
            <person name="Shen B."/>
            <person name="Zhu C."/>
        </authorList>
    </citation>
    <scope>NUCLEOTIDE SEQUENCE [LARGE SCALE GENOMIC DNA]</scope>
</reference>
<evidence type="ECO:0000313" key="1">
    <source>
        <dbReference type="EMBL" id="KFB36989.1"/>
    </source>
</evidence>
<dbReference type="EMBL" id="ATLV01012732">
    <property type="status" value="NOT_ANNOTATED_CDS"/>
    <property type="molecule type" value="Genomic_DNA"/>
</dbReference>
<proteinExistence type="predicted"/>
<gene>
    <name evidence="1" type="ORF">ZHAS_00004181</name>
</gene>
<dbReference type="EnsemblMetazoa" id="ASIC004181-RA">
    <property type="protein sequence ID" value="ASIC004181-PA"/>
    <property type="gene ID" value="ASIC004181"/>
</dbReference>
<evidence type="ECO:0000313" key="3">
    <source>
        <dbReference type="Proteomes" id="UP000030765"/>
    </source>
</evidence>
<reference evidence="2" key="2">
    <citation type="submission" date="2020-05" db="UniProtKB">
        <authorList>
            <consortium name="EnsemblMetazoa"/>
        </authorList>
    </citation>
    <scope>IDENTIFICATION</scope>
</reference>
<dbReference type="AlphaFoldDB" id="A0A084VG95"/>
<dbReference type="Proteomes" id="UP000030765">
    <property type="component" value="Unassembled WGS sequence"/>
</dbReference>
<protein>
    <submittedName>
        <fullName evidence="1 2">Recombination activator protein 2</fullName>
    </submittedName>
</protein>